<dbReference type="Pfam" id="PF07969">
    <property type="entry name" value="Amidohydro_3"/>
    <property type="match status" value="1"/>
</dbReference>
<dbReference type="SUPFAM" id="SSF51556">
    <property type="entry name" value="Metallo-dependent hydrolases"/>
    <property type="match status" value="1"/>
</dbReference>
<dbReference type="Gene3D" id="2.30.40.10">
    <property type="entry name" value="Urease, subunit C, domain 1"/>
    <property type="match status" value="1"/>
</dbReference>
<proteinExistence type="predicted"/>
<dbReference type="Proteomes" id="UP000321039">
    <property type="component" value="Unassembled WGS sequence"/>
</dbReference>
<feature type="domain" description="Amidohydrolase 3" evidence="2">
    <location>
        <begin position="82"/>
        <end position="573"/>
    </location>
</feature>
<dbReference type="EMBL" id="VRZA01000005">
    <property type="protein sequence ID" value="TXS91894.1"/>
    <property type="molecule type" value="Genomic_DNA"/>
</dbReference>
<feature type="chain" id="PRO_5022845862" evidence="1">
    <location>
        <begin position="30"/>
        <end position="575"/>
    </location>
</feature>
<dbReference type="InterPro" id="IPR011059">
    <property type="entry name" value="Metal-dep_hydrolase_composite"/>
</dbReference>
<evidence type="ECO:0000259" key="2">
    <source>
        <dbReference type="Pfam" id="PF07969"/>
    </source>
</evidence>
<dbReference type="CDD" id="cd01300">
    <property type="entry name" value="YtcJ_like"/>
    <property type="match status" value="1"/>
</dbReference>
<dbReference type="AlphaFoldDB" id="A0A5C8ZVV1"/>
<gene>
    <name evidence="3" type="ORF">FV139_14265</name>
</gene>
<dbReference type="GO" id="GO:0016810">
    <property type="term" value="F:hydrolase activity, acting on carbon-nitrogen (but not peptide) bonds"/>
    <property type="evidence" value="ECO:0007669"/>
    <property type="project" value="InterPro"/>
</dbReference>
<keyword evidence="1" id="KW-0732">Signal</keyword>
<dbReference type="InterPro" id="IPR032466">
    <property type="entry name" value="Metal_Hydrolase"/>
</dbReference>
<dbReference type="InterPro" id="IPR033932">
    <property type="entry name" value="YtcJ-like"/>
</dbReference>
<reference evidence="3 4" key="1">
    <citation type="submission" date="2019-08" db="EMBL/GenBank/DDBJ databases">
        <title>Parahaliea maris sp. nov., isolated from the surface seawater.</title>
        <authorList>
            <person name="Liu Y."/>
        </authorList>
    </citation>
    <scope>NUCLEOTIDE SEQUENCE [LARGE SCALE GENOMIC DNA]</scope>
    <source>
        <strain evidence="3 4">HSLHS9</strain>
    </source>
</reference>
<sequence length="575" mass="63264">MAGRWLVWRAGARWLAGATTLALAGFAQGAAPVADTVLLNGKVYTAEQAQPWADSVAIKDGRFVLVGEREAAQQWIGSGTVVRDLGGATVLPGLIDGHSHPGILSLFASTTLAVAPDSDPESLLDWLGDYAAENPDIPFIVAGFWRTGDFGVQGPDKALLDRVVPHRPLALLDDSGHSMWLNSRALAALGVDANTPDPAPGLAFYQRDEQGEPTGWVKEFATAPVQERVLRPQDTQLFKEHLADFLYYLSSQGVTGLYDGGNLWLHDTVYKALAELDGEGRLPLKYEGTVHVHLPHQIDSAVDELKRLRRRYGSERLRFNTIKIHFDGVHEIRTSAVLDDFADEPGNRGNTLVSQQRLTEFIRELHREKIDLHLHVVGDRATRIALDAYEAAGAQGWDYPRLTLCHLELVDDADIPRFAELGVIANFTPHWFGDLFQGGAQTLGERNNHKMRARSFDDAGATVTFSSDVVVPFERERANPFLGMQTGLTRQEPALGREGPVMAPAHERLSLDQLLQGYTLNGAYQFRQPERVGSIAVGKDADLVILADDLFAMDPYRIADTRVVGTMVDGQFITR</sequence>
<dbReference type="InterPro" id="IPR013108">
    <property type="entry name" value="Amidohydro_3"/>
</dbReference>
<evidence type="ECO:0000313" key="3">
    <source>
        <dbReference type="EMBL" id="TXS91894.1"/>
    </source>
</evidence>
<evidence type="ECO:0000256" key="1">
    <source>
        <dbReference type="SAM" id="SignalP"/>
    </source>
</evidence>
<protein>
    <submittedName>
        <fullName evidence="3">Amidohydrolase</fullName>
    </submittedName>
</protein>
<feature type="signal peptide" evidence="1">
    <location>
        <begin position="1"/>
        <end position="29"/>
    </location>
</feature>
<dbReference type="RefSeq" id="WP_235898677.1">
    <property type="nucleotide sequence ID" value="NZ_VRZA01000005.1"/>
</dbReference>
<evidence type="ECO:0000313" key="4">
    <source>
        <dbReference type="Proteomes" id="UP000321039"/>
    </source>
</evidence>
<accession>A0A5C8ZVV1</accession>
<dbReference type="Gene3D" id="3.10.310.70">
    <property type="match status" value="1"/>
</dbReference>
<dbReference type="PANTHER" id="PTHR22642">
    <property type="entry name" value="IMIDAZOLONEPROPIONASE"/>
    <property type="match status" value="1"/>
</dbReference>
<keyword evidence="3" id="KW-0378">Hydrolase</keyword>
<dbReference type="PANTHER" id="PTHR22642:SF2">
    <property type="entry name" value="PROTEIN LONG AFTER FAR-RED 3"/>
    <property type="match status" value="1"/>
</dbReference>
<keyword evidence="4" id="KW-1185">Reference proteome</keyword>
<dbReference type="SUPFAM" id="SSF51338">
    <property type="entry name" value="Composite domain of metallo-dependent hydrolases"/>
    <property type="match status" value="1"/>
</dbReference>
<comment type="caution">
    <text evidence="3">The sequence shown here is derived from an EMBL/GenBank/DDBJ whole genome shotgun (WGS) entry which is preliminary data.</text>
</comment>
<organism evidence="3 4">
    <name type="scientific">Parahaliea maris</name>
    <dbReference type="NCBI Taxonomy" id="2716870"/>
    <lineage>
        <taxon>Bacteria</taxon>
        <taxon>Pseudomonadati</taxon>
        <taxon>Pseudomonadota</taxon>
        <taxon>Gammaproteobacteria</taxon>
        <taxon>Cellvibrionales</taxon>
        <taxon>Halieaceae</taxon>
        <taxon>Parahaliea</taxon>
    </lineage>
</organism>
<dbReference type="Gene3D" id="3.20.20.140">
    <property type="entry name" value="Metal-dependent hydrolases"/>
    <property type="match status" value="1"/>
</dbReference>
<name>A0A5C8ZVV1_9GAMM</name>